<evidence type="ECO:0000256" key="1">
    <source>
        <dbReference type="SAM" id="Phobius"/>
    </source>
</evidence>
<sequence length="173" mass="18284">MEIGQKQAWLKGLGCLRARYGAVALLSGVAIGGLAGCSLVNSANVIENIDEAAGVEGGEPGSVDMPIGDIFDSEYERVIIICPGATERDVLAASDGTWQGGTDEDDEWVPPAAGSVELYRDVQGPGYSKYMSSRANLDDLDVCSSLGEEVAVLQTAEKVTFSRQEQDGPWVLQ</sequence>
<reference evidence="2 3" key="1">
    <citation type="submission" date="2022-05" db="EMBL/GenBank/DDBJ databases">
        <title>Corynebacterium sp. B5-R-101 sp. nov., isolated from human feces.</title>
        <authorList>
            <person name="Shamsuzzaman M."/>
            <person name="Dahal R.H."/>
        </authorList>
    </citation>
    <scope>NUCLEOTIDE SEQUENCE [LARGE SCALE GENOMIC DNA]</scope>
    <source>
        <strain evidence="2 3">B5-R-101</strain>
    </source>
</reference>
<organism evidence="2 3">
    <name type="scientific">Corynebacterium intestinale</name>
    <dbReference type="NCBI Taxonomy" id="2943492"/>
    <lineage>
        <taxon>Bacteria</taxon>
        <taxon>Bacillati</taxon>
        <taxon>Actinomycetota</taxon>
        <taxon>Actinomycetes</taxon>
        <taxon>Mycobacteriales</taxon>
        <taxon>Corynebacteriaceae</taxon>
        <taxon>Corynebacterium</taxon>
    </lineage>
</organism>
<keyword evidence="3" id="KW-1185">Reference proteome</keyword>
<keyword evidence="1" id="KW-0812">Transmembrane</keyword>
<name>A0ABT0T8M9_9CORY</name>
<keyword evidence="1" id="KW-1133">Transmembrane helix</keyword>
<dbReference type="Proteomes" id="UP001203579">
    <property type="component" value="Unassembled WGS sequence"/>
</dbReference>
<proteinExistence type="predicted"/>
<protein>
    <recommendedName>
        <fullName evidence="4">Secreted protein</fullName>
    </recommendedName>
</protein>
<gene>
    <name evidence="2" type="ORF">M5J06_04705</name>
</gene>
<dbReference type="EMBL" id="JAMKFF010000003">
    <property type="protein sequence ID" value="MCL8493434.1"/>
    <property type="molecule type" value="Genomic_DNA"/>
</dbReference>
<evidence type="ECO:0000313" key="2">
    <source>
        <dbReference type="EMBL" id="MCL8493434.1"/>
    </source>
</evidence>
<evidence type="ECO:0000313" key="3">
    <source>
        <dbReference type="Proteomes" id="UP001203579"/>
    </source>
</evidence>
<keyword evidence="1" id="KW-0472">Membrane</keyword>
<evidence type="ECO:0008006" key="4">
    <source>
        <dbReference type="Google" id="ProtNLM"/>
    </source>
</evidence>
<comment type="caution">
    <text evidence="2">The sequence shown here is derived from an EMBL/GenBank/DDBJ whole genome shotgun (WGS) entry which is preliminary data.</text>
</comment>
<feature type="transmembrane region" description="Helical" evidence="1">
    <location>
        <begin position="20"/>
        <end position="41"/>
    </location>
</feature>
<accession>A0ABT0T8M9</accession>